<evidence type="ECO:0000313" key="5">
    <source>
        <dbReference type="Proteomes" id="UP000469734"/>
    </source>
</evidence>
<protein>
    <recommendedName>
        <fullName evidence="1">DUF7684 domain-containing protein</fullName>
    </recommendedName>
</protein>
<accession>A0A7X4H3X2</accession>
<evidence type="ECO:0000313" key="4">
    <source>
        <dbReference type="Proteomes" id="UP000466332"/>
    </source>
</evidence>
<dbReference type="InterPro" id="IPR056101">
    <property type="entry name" value="DUF7684"/>
</dbReference>
<feature type="domain" description="DUF7684" evidence="1">
    <location>
        <begin position="7"/>
        <end position="139"/>
    </location>
</feature>
<sequence length="140" mass="16188">MQTPAPQYFHFHPDADLPVLEGLRAFKTILVADVDVQETTMWDISRWLIESGSLYVLVWGKDSEQWREAVEDAALEAVNYEDVAEQHRVLVTAHEDDDLEEVFWFARHRASHPADLQDTLILHIADTPRREELEDAYSDA</sequence>
<proteinExistence type="predicted"/>
<dbReference type="Proteomes" id="UP000466332">
    <property type="component" value="Unassembled WGS sequence"/>
</dbReference>
<keyword evidence="4" id="KW-1185">Reference proteome</keyword>
<evidence type="ECO:0000313" key="3">
    <source>
        <dbReference type="EMBL" id="MYN39872.1"/>
    </source>
</evidence>
<comment type="caution">
    <text evidence="2">The sequence shown here is derived from an EMBL/GenBank/DDBJ whole genome shotgun (WGS) entry which is preliminary data.</text>
</comment>
<dbReference type="Pfam" id="PF24733">
    <property type="entry name" value="DUF7684"/>
    <property type="match status" value="1"/>
</dbReference>
<reference evidence="4 5" key="1">
    <citation type="submission" date="2019-12" db="EMBL/GenBank/DDBJ databases">
        <title>Novel species isolated from a subtropical stream in China.</title>
        <authorList>
            <person name="Lu H."/>
        </authorList>
    </citation>
    <scope>NUCLEOTIDE SEQUENCE [LARGE SCALE GENOMIC DNA]</scope>
    <source>
        <strain evidence="3 4">FT109W</strain>
        <strain evidence="2 5">FT134W</strain>
    </source>
</reference>
<organism evidence="2 5">
    <name type="scientific">Duganella margarita</name>
    <dbReference type="NCBI Taxonomy" id="2692170"/>
    <lineage>
        <taxon>Bacteria</taxon>
        <taxon>Pseudomonadati</taxon>
        <taxon>Pseudomonadota</taxon>
        <taxon>Betaproteobacteria</taxon>
        <taxon>Burkholderiales</taxon>
        <taxon>Oxalobacteraceae</taxon>
        <taxon>Telluria group</taxon>
        <taxon>Duganella</taxon>
    </lineage>
</organism>
<dbReference type="AlphaFoldDB" id="A0A7X4H3X2"/>
<evidence type="ECO:0000259" key="1">
    <source>
        <dbReference type="Pfam" id="PF24733"/>
    </source>
</evidence>
<dbReference type="EMBL" id="WWCR01000022">
    <property type="protein sequence ID" value="MYM74311.1"/>
    <property type="molecule type" value="Genomic_DNA"/>
</dbReference>
<name>A0A7X4H3X2_9BURK</name>
<dbReference type="Proteomes" id="UP000469734">
    <property type="component" value="Unassembled WGS sequence"/>
</dbReference>
<dbReference type="RefSeq" id="WP_161044930.1">
    <property type="nucleotide sequence ID" value="NZ_WWCR01000022.1"/>
</dbReference>
<gene>
    <name evidence="3" type="ORF">GTP55_10845</name>
    <name evidence="2" type="ORF">GTP56_19250</name>
</gene>
<evidence type="ECO:0000313" key="2">
    <source>
        <dbReference type="EMBL" id="MYM74311.1"/>
    </source>
</evidence>
<dbReference type="EMBL" id="WWCS01000005">
    <property type="protein sequence ID" value="MYN39872.1"/>
    <property type="molecule type" value="Genomic_DNA"/>
</dbReference>